<dbReference type="Gene3D" id="3.30.565.10">
    <property type="entry name" value="Histidine kinase-like ATPase, C-terminal domain"/>
    <property type="match status" value="1"/>
</dbReference>
<dbReference type="CDD" id="cd00082">
    <property type="entry name" value="HisKA"/>
    <property type="match status" value="1"/>
</dbReference>
<dbReference type="InterPro" id="IPR003661">
    <property type="entry name" value="HisK_dim/P_dom"/>
</dbReference>
<keyword evidence="3" id="KW-0597">Phosphoprotein</keyword>
<dbReference type="EC" id="2.7.13.3" evidence="2"/>
<dbReference type="EMBL" id="JMTK01000002">
    <property type="protein sequence ID" value="KJZ82170.1"/>
    <property type="molecule type" value="Genomic_DNA"/>
</dbReference>
<protein>
    <recommendedName>
        <fullName evidence="2">histidine kinase</fullName>
        <ecNumber evidence="2">2.7.13.3</ecNumber>
    </recommendedName>
</protein>
<proteinExistence type="predicted"/>
<dbReference type="GO" id="GO:0000155">
    <property type="term" value="F:phosphorelay sensor kinase activity"/>
    <property type="evidence" value="ECO:0007669"/>
    <property type="project" value="InterPro"/>
</dbReference>
<keyword evidence="7" id="KW-1133">Transmembrane helix</keyword>
<dbReference type="PANTHER" id="PTHR43711">
    <property type="entry name" value="TWO-COMPONENT HISTIDINE KINASE"/>
    <property type="match status" value="1"/>
</dbReference>
<dbReference type="SMART" id="SM00387">
    <property type="entry name" value="HATPase_c"/>
    <property type="match status" value="1"/>
</dbReference>
<dbReference type="Pfam" id="PF00512">
    <property type="entry name" value="HisKA"/>
    <property type="match status" value="1"/>
</dbReference>
<dbReference type="InterPro" id="IPR004358">
    <property type="entry name" value="Sig_transdc_His_kin-like_C"/>
</dbReference>
<keyword evidence="6" id="KW-0902">Two-component regulatory system</keyword>
<keyword evidence="7" id="KW-0472">Membrane</keyword>
<dbReference type="InterPro" id="IPR036097">
    <property type="entry name" value="HisK_dim/P_sf"/>
</dbReference>
<dbReference type="PANTHER" id="PTHR43711:SF31">
    <property type="entry name" value="HISTIDINE KINASE"/>
    <property type="match status" value="1"/>
</dbReference>
<keyword evidence="7" id="KW-0812">Transmembrane</keyword>
<evidence type="ECO:0000256" key="3">
    <source>
        <dbReference type="ARBA" id="ARBA00022553"/>
    </source>
</evidence>
<dbReference type="PROSITE" id="PS50109">
    <property type="entry name" value="HIS_KIN"/>
    <property type="match status" value="1"/>
</dbReference>
<dbReference type="Pfam" id="PF02518">
    <property type="entry name" value="HATPase_c"/>
    <property type="match status" value="1"/>
</dbReference>
<dbReference type="SUPFAM" id="SSF55874">
    <property type="entry name" value="ATPase domain of HSP90 chaperone/DNA topoisomerase II/histidine kinase"/>
    <property type="match status" value="1"/>
</dbReference>
<dbReference type="Gene3D" id="3.30.450.20">
    <property type="entry name" value="PAS domain"/>
    <property type="match status" value="1"/>
</dbReference>
<dbReference type="InterPro" id="IPR050736">
    <property type="entry name" value="Sensor_HK_Regulatory"/>
</dbReference>
<keyword evidence="10" id="KW-1185">Reference proteome</keyword>
<feature type="domain" description="Histidine kinase" evidence="8">
    <location>
        <begin position="573"/>
        <end position="790"/>
    </location>
</feature>
<evidence type="ECO:0000259" key="8">
    <source>
        <dbReference type="PROSITE" id="PS50109"/>
    </source>
</evidence>
<name>A0A094ZZ40_9HYPH</name>
<dbReference type="Pfam" id="PF12860">
    <property type="entry name" value="PAS_7"/>
    <property type="match status" value="2"/>
</dbReference>
<gene>
    <name evidence="9" type="ORF">DJ66_0905</name>
</gene>
<evidence type="ECO:0000256" key="2">
    <source>
        <dbReference type="ARBA" id="ARBA00012438"/>
    </source>
</evidence>
<feature type="transmembrane region" description="Helical" evidence="7">
    <location>
        <begin position="24"/>
        <end position="45"/>
    </location>
</feature>
<dbReference type="Proteomes" id="UP000033731">
    <property type="component" value="Unassembled WGS sequence"/>
</dbReference>
<dbReference type="PATRIC" id="fig|556287.9.peg.932"/>
<organism evidence="9 10">
    <name type="scientific">Candidatus Liberibacter solanacearum</name>
    <dbReference type="NCBI Taxonomy" id="556287"/>
    <lineage>
        <taxon>Bacteria</taxon>
        <taxon>Pseudomonadati</taxon>
        <taxon>Pseudomonadota</taxon>
        <taxon>Alphaproteobacteria</taxon>
        <taxon>Hyphomicrobiales</taxon>
        <taxon>Rhizobiaceae</taxon>
        <taxon>Liberibacter</taxon>
    </lineage>
</organism>
<evidence type="ECO:0000256" key="4">
    <source>
        <dbReference type="ARBA" id="ARBA00022679"/>
    </source>
</evidence>
<keyword evidence="4" id="KW-0808">Transferase</keyword>
<dbReference type="InterPro" id="IPR005467">
    <property type="entry name" value="His_kinase_dom"/>
</dbReference>
<evidence type="ECO:0000256" key="1">
    <source>
        <dbReference type="ARBA" id="ARBA00000085"/>
    </source>
</evidence>
<evidence type="ECO:0000313" key="10">
    <source>
        <dbReference type="Proteomes" id="UP000033731"/>
    </source>
</evidence>
<sequence length="792" mass="89776">MTTGMATIDIGNEMGIWAIFSCKMLIFGTIVGMLLATIIPIIMLIKQRNNLAKQVNESYSSFSEICYQLSKYHALLTENNCLTIVWDGKDGTPEIIGQLNRRMDIPLKDTDFLSFENWLKFHHYIQLSKEIKKLREEGQSFDLIAETKNDWAIKIEGRVSGSCAFLRFLTLNGVYSELAEKTLECKKISGHMSVFKLLFDSLDFLVWQRNQRGELLWANNSYKKNTEATSPQKEIFDNYKLFEEEVKKRMISSVELEENFCKTVTSIERGKHKSYKIIRVLNSFGEAGIAIDISKEITANDQLTHTYDILQNLTVAIAIFDQNRYLQFYNQSFMALWQMDPAFLKSNPSNDEFLEFLRSANKLPEQLDWKTWKEKIFSAYKSSGDHKDTWHLPTGQTLHVIVVTNPLGGTIWMFENLTVQVDLETRYNTLVKVQGETIDHLSEGVAVFGPDGRIKLSNPVFRSLWKVEEEKVSPGTHIRNIASTCSKYYNKSDGWDLFAAIITSFEDERKSLQGTLELLSDAVLEYSVIPLPNAQTMLTFVNVTDSVRAERALTEKNEALHKADEIKNNFVQHVSYELRSPLTNIIGFTDLLKTSKLGGLNPKQSQYVEYISTSSKLLLNLVNDILDLATVNAGIMKLNYSEIILSDLLHEVKQSITSKMHENNITLEIVSRKTLGSVVADRQRLLQIFAKILSNAADFSSKGSTVLLEADRDATDFVFSVTSNGSSIPEDMRQNVFNGFVSDSHHGQRRGMGLGLSIVKSFLNLHGGSVFISSPHEGTTIFNCRIPSKKME</sequence>
<dbReference type="AlphaFoldDB" id="A0A094ZZ40"/>
<dbReference type="InterPro" id="IPR036890">
    <property type="entry name" value="HATPase_C_sf"/>
</dbReference>
<dbReference type="InterPro" id="IPR003594">
    <property type="entry name" value="HATPase_dom"/>
</dbReference>
<dbReference type="SMART" id="SM00388">
    <property type="entry name" value="HisKA"/>
    <property type="match status" value="1"/>
</dbReference>
<evidence type="ECO:0000313" key="9">
    <source>
        <dbReference type="EMBL" id="KJZ82170.1"/>
    </source>
</evidence>
<dbReference type="Gene3D" id="1.10.287.130">
    <property type="match status" value="1"/>
</dbReference>
<comment type="catalytic activity">
    <reaction evidence="1">
        <text>ATP + protein L-histidine = ADP + protein N-phospho-L-histidine.</text>
        <dbReference type="EC" id="2.7.13.3"/>
    </reaction>
</comment>
<evidence type="ECO:0000256" key="5">
    <source>
        <dbReference type="ARBA" id="ARBA00022777"/>
    </source>
</evidence>
<dbReference type="CDD" id="cd00075">
    <property type="entry name" value="HATPase"/>
    <property type="match status" value="1"/>
</dbReference>
<reference evidence="9 10" key="1">
    <citation type="journal article" date="2015" name="Phytopathology">
        <title>Genomes of Candidatus Liberibacter solanacearum haplotype A from New Zealand and the USA suggest significant genome plasticity in the species.</title>
        <authorList>
            <person name="Thompson S.M."/>
            <person name="Johnson C.P."/>
            <person name="Lu A.Y."/>
            <person name="Frampton R.A."/>
            <person name="Sullivan K.L."/>
            <person name="Fiers M.W."/>
            <person name="Crowhurst R.N."/>
            <person name="Pitman A.R."/>
            <person name="Scott I."/>
            <person name="Gudmestad N.C."/>
            <person name="Smith G.R."/>
        </authorList>
    </citation>
    <scope>NUCLEOTIDE SEQUENCE [LARGE SCALE GENOMIC DNA]</scope>
    <source>
        <strain evidence="9 10">LsoNZ1</strain>
    </source>
</reference>
<comment type="caution">
    <text evidence="9">The sequence shown here is derived from an EMBL/GenBank/DDBJ whole genome shotgun (WGS) entry which is preliminary data.</text>
</comment>
<evidence type="ECO:0000256" key="7">
    <source>
        <dbReference type="SAM" id="Phobius"/>
    </source>
</evidence>
<keyword evidence="5" id="KW-0418">Kinase</keyword>
<dbReference type="PRINTS" id="PR00344">
    <property type="entry name" value="BCTRLSENSOR"/>
</dbReference>
<dbReference type="SUPFAM" id="SSF47384">
    <property type="entry name" value="Homodimeric domain of signal transducing histidine kinase"/>
    <property type="match status" value="1"/>
</dbReference>
<accession>A0A094ZZ40</accession>
<evidence type="ECO:0000256" key="6">
    <source>
        <dbReference type="ARBA" id="ARBA00023012"/>
    </source>
</evidence>